<dbReference type="Proteomes" id="UP000031594">
    <property type="component" value="Unassembled WGS sequence"/>
</dbReference>
<name>A0A0C1RVH3_9BACT</name>
<reference evidence="5" key="3">
    <citation type="submission" date="2019-03" db="EMBL/GenBank/DDBJ databases">
        <title>Complete genome of Methylacidiphilum kamchatkense Kam1.</title>
        <authorList>
            <person name="Kruse T."/>
            <person name="Murarilal Ratnadevi C."/>
            <person name="Erikstad H.-A."/>
            <person name="Birkeland N.-K."/>
        </authorList>
    </citation>
    <scope>NUCLEOTIDE SEQUENCE [LARGE SCALE GENOMIC DNA]</scope>
    <source>
        <strain evidence="5">kam1</strain>
    </source>
</reference>
<evidence type="ECO:0000313" key="3">
    <source>
        <dbReference type="EMBL" id="QDQ43173.1"/>
    </source>
</evidence>
<dbReference type="EMBL" id="JQNX01000002">
    <property type="protein sequence ID" value="KIE58946.1"/>
    <property type="molecule type" value="Genomic_DNA"/>
</dbReference>
<dbReference type="CDD" id="cd07361">
    <property type="entry name" value="MEMO_like"/>
    <property type="match status" value="1"/>
</dbReference>
<dbReference type="Gene3D" id="3.40.830.10">
    <property type="entry name" value="LigB-like"/>
    <property type="match status" value="1"/>
</dbReference>
<dbReference type="NCBIfam" id="TIGR04336">
    <property type="entry name" value="AmmeMemoSam_B"/>
    <property type="match status" value="1"/>
</dbReference>
<keyword evidence="2" id="KW-0223">Dioxygenase</keyword>
<accession>A0A0C1RVH3</accession>
<dbReference type="Pfam" id="PF01875">
    <property type="entry name" value="Memo"/>
    <property type="match status" value="1"/>
</dbReference>
<dbReference type="PANTHER" id="PTHR11060">
    <property type="entry name" value="PROTEIN MEMO1"/>
    <property type="match status" value="1"/>
</dbReference>
<reference evidence="3" key="2">
    <citation type="journal article" date="2019" name="BMC Genomics">
        <title>Complete genome sequence analysis of the thermoacidophilic verrucomicrobial methanotroph 'Candidatus Methylacidiphilum kamchatkense' strain Kam1 and comparison with its closest relatives.</title>
        <authorList>
            <person name="Kruse T."/>
            <person name="Ratnadevi C.M."/>
            <person name="Erikstad H.A."/>
            <person name="Birkeland N.K."/>
        </authorList>
    </citation>
    <scope>NUCLEOTIDE SEQUENCE</scope>
    <source>
        <strain evidence="3">Kam1</strain>
    </source>
</reference>
<protein>
    <submittedName>
        <fullName evidence="2">Dioxygenase</fullName>
    </submittedName>
</protein>
<sequence>MNLKNLNKQKSVVRASCHGFSYPSDPLECLTKFRSFFDLPGACAWPEKNSIGKEKKERLAVLSPHIDFQVSPKAYTHAFSHWFSRAEADFFIILGVGHHSRLEWSIDSRDYITPLGRAYNRTDIVELIERSVNFSLADPYGHQKEHSIEFPIVFMQALRYWMGIQKPLEFIPILCGGLHDLIIYDNGKDALSMMRMLAAALREVLNAYGEKAALIISIDGCHIGPRFGHPLDLTKVLLKDTESWEKELWKKVEEQNLEGFLAHLQKEKNIRFFDGVGAIALLMEIFKDKPFFFKRTYYEQWFEPRDSSAVTFSSGFLTY</sequence>
<dbReference type="AlphaFoldDB" id="A0A0C1RVH3"/>
<organism evidence="3 5">
    <name type="scientific">Methylacidiphilum kamchatkense Kam1</name>
    <dbReference type="NCBI Taxonomy" id="1202785"/>
    <lineage>
        <taxon>Bacteria</taxon>
        <taxon>Pseudomonadati</taxon>
        <taxon>Verrucomicrobiota</taxon>
        <taxon>Methylacidiphilae</taxon>
        <taxon>Methylacidiphilales</taxon>
        <taxon>Methylacidiphilaceae</taxon>
        <taxon>Methylacidiphilum (ex Ratnadevi et al. 2023)</taxon>
    </lineage>
</organism>
<dbReference type="STRING" id="1202785.A946_02490"/>
<dbReference type="GO" id="GO:0051213">
    <property type="term" value="F:dioxygenase activity"/>
    <property type="evidence" value="ECO:0007669"/>
    <property type="project" value="UniProtKB-KW"/>
</dbReference>
<dbReference type="RefSeq" id="WP_039720866.1">
    <property type="nucleotide sequence ID" value="NZ_CP037899.1"/>
</dbReference>
<dbReference type="InterPro" id="IPR002737">
    <property type="entry name" value="MEMO1_fam"/>
</dbReference>
<evidence type="ECO:0000313" key="5">
    <source>
        <dbReference type="Proteomes" id="UP000315925"/>
    </source>
</evidence>
<evidence type="ECO:0000256" key="1">
    <source>
        <dbReference type="ARBA" id="ARBA00006315"/>
    </source>
</evidence>
<keyword evidence="4" id="KW-1185">Reference proteome</keyword>
<evidence type="ECO:0000313" key="2">
    <source>
        <dbReference type="EMBL" id="KIE58946.1"/>
    </source>
</evidence>
<dbReference type="KEGG" id="mkc:kam1_1963"/>
<dbReference type="EMBL" id="CP037899">
    <property type="protein sequence ID" value="QDQ43173.1"/>
    <property type="molecule type" value="Genomic_DNA"/>
</dbReference>
<dbReference type="OrthoDB" id="183477at2"/>
<keyword evidence="2" id="KW-0560">Oxidoreductase</keyword>
<comment type="similarity">
    <text evidence="1">Belongs to the MEMO1 family.</text>
</comment>
<dbReference type="PANTHER" id="PTHR11060:SF0">
    <property type="entry name" value="PROTEIN MEMO1"/>
    <property type="match status" value="1"/>
</dbReference>
<reference evidence="2 4" key="1">
    <citation type="submission" date="2014-08" db="EMBL/GenBank/DDBJ databases">
        <title>Methylacidiphilum kamchatkense strain Kam1 draft genome sequence.</title>
        <authorList>
            <person name="Birkeland N.-K."/>
            <person name="Erikstad H.A."/>
        </authorList>
    </citation>
    <scope>NUCLEOTIDE SEQUENCE [LARGE SCALE GENOMIC DNA]</scope>
    <source>
        <strain evidence="2 4">Kam1</strain>
    </source>
</reference>
<evidence type="ECO:0000313" key="4">
    <source>
        <dbReference type="Proteomes" id="UP000031594"/>
    </source>
</evidence>
<gene>
    <name evidence="2" type="ORF">A946_02490</name>
    <name evidence="3" type="ORF">kam1_1963</name>
</gene>
<dbReference type="Proteomes" id="UP000315925">
    <property type="component" value="Chromosome"/>
</dbReference>
<proteinExistence type="inferred from homology"/>